<reference evidence="1" key="1">
    <citation type="journal article" date="2022" name="bioRxiv">
        <title>Sequencing and chromosome-scale assembly of the giantPleurodeles waltlgenome.</title>
        <authorList>
            <person name="Brown T."/>
            <person name="Elewa A."/>
            <person name="Iarovenko S."/>
            <person name="Subramanian E."/>
            <person name="Araus A.J."/>
            <person name="Petzold A."/>
            <person name="Susuki M."/>
            <person name="Suzuki K.-i.T."/>
            <person name="Hayashi T."/>
            <person name="Toyoda A."/>
            <person name="Oliveira C."/>
            <person name="Osipova E."/>
            <person name="Leigh N.D."/>
            <person name="Simon A."/>
            <person name="Yun M.H."/>
        </authorList>
    </citation>
    <scope>NUCLEOTIDE SEQUENCE</scope>
    <source>
        <strain evidence="1">20211129_DDA</strain>
        <tissue evidence="1">Liver</tissue>
    </source>
</reference>
<gene>
    <name evidence="1" type="ORF">NDU88_004895</name>
</gene>
<proteinExistence type="predicted"/>
<evidence type="ECO:0000313" key="2">
    <source>
        <dbReference type="Proteomes" id="UP001066276"/>
    </source>
</evidence>
<organism evidence="1 2">
    <name type="scientific">Pleurodeles waltl</name>
    <name type="common">Iberian ribbed newt</name>
    <dbReference type="NCBI Taxonomy" id="8319"/>
    <lineage>
        <taxon>Eukaryota</taxon>
        <taxon>Metazoa</taxon>
        <taxon>Chordata</taxon>
        <taxon>Craniata</taxon>
        <taxon>Vertebrata</taxon>
        <taxon>Euteleostomi</taxon>
        <taxon>Amphibia</taxon>
        <taxon>Batrachia</taxon>
        <taxon>Caudata</taxon>
        <taxon>Salamandroidea</taxon>
        <taxon>Salamandridae</taxon>
        <taxon>Pleurodelinae</taxon>
        <taxon>Pleurodeles</taxon>
    </lineage>
</organism>
<keyword evidence="2" id="KW-1185">Reference proteome</keyword>
<comment type="caution">
    <text evidence="1">The sequence shown here is derived from an EMBL/GenBank/DDBJ whole genome shotgun (WGS) entry which is preliminary data.</text>
</comment>
<name>A0AAV7MUR1_PLEWA</name>
<protein>
    <submittedName>
        <fullName evidence="1">Uncharacterized protein</fullName>
    </submittedName>
</protein>
<dbReference type="AlphaFoldDB" id="A0AAV7MUR1"/>
<sequence>MGTVLGPSSMLDRLLTSRPIRIEDGCDVGGRRKEERAEARRRDRLVFLPAPRGPYCLWHGEIKNDSNATRLPRILHSCHYTDVCVFLLGNAWQFGKPID</sequence>
<dbReference type="EMBL" id="JANPWB010000013">
    <property type="protein sequence ID" value="KAJ1107505.1"/>
    <property type="molecule type" value="Genomic_DNA"/>
</dbReference>
<accession>A0AAV7MUR1</accession>
<dbReference type="Proteomes" id="UP001066276">
    <property type="component" value="Chromosome 9"/>
</dbReference>
<evidence type="ECO:0000313" key="1">
    <source>
        <dbReference type="EMBL" id="KAJ1107505.1"/>
    </source>
</evidence>